<evidence type="ECO:0000313" key="1">
    <source>
        <dbReference type="EMBL" id="CUU57812.1"/>
    </source>
</evidence>
<reference evidence="2" key="1">
    <citation type="submission" date="2015-11" db="EMBL/GenBank/DDBJ databases">
        <authorList>
            <person name="Varghese N."/>
        </authorList>
    </citation>
    <scope>NUCLEOTIDE SEQUENCE [LARGE SCALE GENOMIC DNA]</scope>
    <source>
        <strain evidence="2">DSM 45899</strain>
    </source>
</reference>
<proteinExistence type="predicted"/>
<gene>
    <name evidence="1" type="ORF">Ga0074812_11513</name>
</gene>
<dbReference type="EMBL" id="FAOZ01000015">
    <property type="protein sequence ID" value="CUU57812.1"/>
    <property type="molecule type" value="Genomic_DNA"/>
</dbReference>
<organism evidence="1 2">
    <name type="scientific">Parafrankia irregularis</name>
    <dbReference type="NCBI Taxonomy" id="795642"/>
    <lineage>
        <taxon>Bacteria</taxon>
        <taxon>Bacillati</taxon>
        <taxon>Actinomycetota</taxon>
        <taxon>Actinomycetes</taxon>
        <taxon>Frankiales</taxon>
        <taxon>Frankiaceae</taxon>
        <taxon>Parafrankia</taxon>
    </lineage>
</organism>
<dbReference type="Proteomes" id="UP000198802">
    <property type="component" value="Unassembled WGS sequence"/>
</dbReference>
<dbReference type="RefSeq" id="WP_091279905.1">
    <property type="nucleotide sequence ID" value="NZ_FAOZ01000015.1"/>
</dbReference>
<dbReference type="SUPFAM" id="SSF55811">
    <property type="entry name" value="Nudix"/>
    <property type="match status" value="1"/>
</dbReference>
<name>A0A0S4QR86_9ACTN</name>
<dbReference type="Gene3D" id="3.90.79.10">
    <property type="entry name" value="Nucleoside Triphosphate Pyrophosphohydrolase"/>
    <property type="match status" value="1"/>
</dbReference>
<sequence>MNPPRPARAQGHPGATPEPTLRARVFLTLGNRVVVANHRGQPWFFLLGEHVAPGEGVEQVLHRVLRRTAGFEVRALDFVGGMERHGTGRGTGHEIDVLFAGAVPRYAEFGSRVNEVDLVTVERSDLHRVEFRPAYVGDVISSWLADRVPRWYTDGGSTRPPTVATS</sequence>
<protein>
    <submittedName>
        <fullName evidence="1">Uncharacterized protein</fullName>
    </submittedName>
</protein>
<evidence type="ECO:0000313" key="2">
    <source>
        <dbReference type="Proteomes" id="UP000198802"/>
    </source>
</evidence>
<keyword evidence="2" id="KW-1185">Reference proteome</keyword>
<dbReference type="InterPro" id="IPR015797">
    <property type="entry name" value="NUDIX_hydrolase-like_dom_sf"/>
</dbReference>
<dbReference type="AlphaFoldDB" id="A0A0S4QR86"/>
<accession>A0A0S4QR86</accession>